<comment type="caution">
    <text evidence="1">The sequence shown here is derived from an EMBL/GenBank/DDBJ whole genome shotgun (WGS) entry which is preliminary data.</text>
</comment>
<dbReference type="AlphaFoldDB" id="A0A556SAM2"/>
<dbReference type="RefSeq" id="WP_144092422.1">
    <property type="nucleotide sequence ID" value="NZ_VMHM01000012.1"/>
</dbReference>
<evidence type="ECO:0000313" key="1">
    <source>
        <dbReference type="EMBL" id="TSJ98201.1"/>
    </source>
</evidence>
<organism evidence="1 2">
    <name type="scientific">Gilliamella apicola</name>
    <dbReference type="NCBI Taxonomy" id="1196095"/>
    <lineage>
        <taxon>Bacteria</taxon>
        <taxon>Pseudomonadati</taxon>
        <taxon>Pseudomonadota</taxon>
        <taxon>Gammaproteobacteria</taxon>
        <taxon>Orbales</taxon>
        <taxon>Orbaceae</taxon>
        <taxon>Gilliamella</taxon>
    </lineage>
</organism>
<accession>A0A556SAM2</accession>
<dbReference type="EMBL" id="VMHM01000012">
    <property type="protein sequence ID" value="TSJ98201.1"/>
    <property type="molecule type" value="Genomic_DNA"/>
</dbReference>
<reference evidence="1 2" key="1">
    <citation type="submission" date="2019-07" db="EMBL/GenBank/DDBJ databases">
        <title>Gilliamella genomes.</title>
        <authorList>
            <person name="Zheng H."/>
        </authorList>
    </citation>
    <scope>NUCLEOTIDE SEQUENCE [LARGE SCALE GENOMIC DNA]</scope>
    <source>
        <strain evidence="1 2">W8127</strain>
    </source>
</reference>
<sequence>MKKLQHHLMLIIGLFLATALTGCFCMQKMEVRPKSLPNAKLGNPYYAKIKVAGCVVIDEFFTYHIKPEKSGFELSPTDFGTKYASYNNLEVKGTPKVTGTISIELSGGTYGTMSCPGRDFKKTYTIKVEE</sequence>
<evidence type="ECO:0000313" key="2">
    <source>
        <dbReference type="Proteomes" id="UP000319483"/>
    </source>
</evidence>
<dbReference type="Proteomes" id="UP000319483">
    <property type="component" value="Unassembled WGS sequence"/>
</dbReference>
<gene>
    <name evidence="1" type="ORF">FPQ15_09815</name>
</gene>
<evidence type="ECO:0008006" key="3">
    <source>
        <dbReference type="Google" id="ProtNLM"/>
    </source>
</evidence>
<protein>
    <recommendedName>
        <fullName evidence="3">Lipoprotein</fullName>
    </recommendedName>
</protein>
<proteinExistence type="predicted"/>
<name>A0A556SAM2_9GAMM</name>
<dbReference type="PROSITE" id="PS51257">
    <property type="entry name" value="PROKAR_LIPOPROTEIN"/>
    <property type="match status" value="1"/>
</dbReference>